<evidence type="ECO:0000259" key="7">
    <source>
        <dbReference type="PROSITE" id="PS51849"/>
    </source>
</evidence>
<comment type="caution">
    <text evidence="8">The sequence shown here is derived from an EMBL/GenBank/DDBJ whole genome shotgun (WGS) entry which is preliminary data.</text>
</comment>
<evidence type="ECO:0000256" key="6">
    <source>
        <dbReference type="SAM" id="Phobius"/>
    </source>
</evidence>
<evidence type="ECO:0000256" key="4">
    <source>
        <dbReference type="ARBA" id="ARBA00022989"/>
    </source>
</evidence>
<sequence>MQEFINDKYRFSSACPLVLLGDDIIEARSKEIDKITSELIEYKVLIRDLIENDISYEIRNEILNIALFITENVELYDKFIESKELPVDEISKETNKLKSYIEKYKQYIIAYVIIFGNPAYRYIREYVQIVENNKDEIGKELIEFKENNLLKGIIIYRNKKSAIIITSLGEFKRIRLLNQCIKGEEGDGVAKKTVSDYKIHIAIILIIITTLTLGITYTYRNIVRTIVVENNALIKVKIQVNTYGRVFDILATTNEGREIIKEIDVVDKEMDTALSTFIEYIDKNNMILDSGIIITISGKPIKYGSIEKSEKYIYNNGINAKLNNVGSEHKIN</sequence>
<evidence type="ECO:0000313" key="9">
    <source>
        <dbReference type="Proteomes" id="UP000010420"/>
    </source>
</evidence>
<reference evidence="8 9" key="1">
    <citation type="submission" date="2012-05" db="EMBL/GenBank/DDBJ databases">
        <authorList>
            <person name="Weinstock G."/>
            <person name="Sodergren E."/>
            <person name="Lobos E.A."/>
            <person name="Fulton L."/>
            <person name="Fulton R."/>
            <person name="Courtney L."/>
            <person name="Fronick C."/>
            <person name="O'Laughlin M."/>
            <person name="Godfrey J."/>
            <person name="Wilson R.M."/>
            <person name="Miner T."/>
            <person name="Farmer C."/>
            <person name="Delehaunty K."/>
            <person name="Cordes M."/>
            <person name="Minx P."/>
            <person name="Tomlinson C."/>
            <person name="Chen J."/>
            <person name="Wollam A."/>
            <person name="Pepin K.H."/>
            <person name="Bhonagiri V."/>
            <person name="Zhang X."/>
            <person name="Suruliraj S."/>
            <person name="Warren W."/>
            <person name="Mitreva M."/>
            <person name="Mardis E.R."/>
            <person name="Wilson R.K."/>
        </authorList>
    </citation>
    <scope>NUCLEOTIDE SEQUENCE [LARGE SCALE GENOMIC DNA]</scope>
    <source>
        <strain evidence="8 9">DSM 1785</strain>
    </source>
</reference>
<accession>L1QLP8</accession>
<organism evidence="8 9">
    <name type="scientific">Clostridium celatum DSM 1785</name>
    <dbReference type="NCBI Taxonomy" id="545697"/>
    <lineage>
        <taxon>Bacteria</taxon>
        <taxon>Bacillati</taxon>
        <taxon>Bacillota</taxon>
        <taxon>Clostridia</taxon>
        <taxon>Eubacteriales</taxon>
        <taxon>Clostridiaceae</taxon>
        <taxon>Clostridium</taxon>
    </lineage>
</organism>
<evidence type="ECO:0000256" key="5">
    <source>
        <dbReference type="ARBA" id="ARBA00023136"/>
    </source>
</evidence>
<proteinExistence type="predicted"/>
<keyword evidence="3 6" id="KW-0812">Transmembrane</keyword>
<keyword evidence="4 6" id="KW-1133">Transmembrane helix</keyword>
<dbReference type="HOGENOM" id="CLU_818116_0_0_9"/>
<name>L1QLP8_9CLOT</name>
<feature type="domain" description="RsgI N-terminal anti-sigma" evidence="7">
    <location>
        <begin position="150"/>
        <end position="197"/>
    </location>
</feature>
<dbReference type="PATRIC" id="fig|545697.3.peg.693"/>
<evidence type="ECO:0000256" key="3">
    <source>
        <dbReference type="ARBA" id="ARBA00022692"/>
    </source>
</evidence>
<dbReference type="Pfam" id="PF23750">
    <property type="entry name" value="RsgI_M"/>
    <property type="match status" value="1"/>
</dbReference>
<dbReference type="Pfam" id="PF12791">
    <property type="entry name" value="RsgI_N"/>
    <property type="match status" value="1"/>
</dbReference>
<dbReference type="OrthoDB" id="1935858at2"/>
<dbReference type="GO" id="GO:0005886">
    <property type="term" value="C:plasma membrane"/>
    <property type="evidence" value="ECO:0007669"/>
    <property type="project" value="UniProtKB-SubCell"/>
</dbReference>
<dbReference type="eggNOG" id="ENOG503373I">
    <property type="taxonomic scope" value="Bacteria"/>
</dbReference>
<protein>
    <recommendedName>
        <fullName evidence="7">RsgI N-terminal anti-sigma domain-containing protein</fullName>
    </recommendedName>
</protein>
<gene>
    <name evidence="8" type="ORF">HMPREF0216_00703</name>
</gene>
<dbReference type="RefSeq" id="WP_005211062.1">
    <property type="nucleotide sequence ID" value="NZ_KB291615.1"/>
</dbReference>
<evidence type="ECO:0000256" key="1">
    <source>
        <dbReference type="ARBA" id="ARBA00004162"/>
    </source>
</evidence>
<feature type="transmembrane region" description="Helical" evidence="6">
    <location>
        <begin position="199"/>
        <end position="219"/>
    </location>
</feature>
<dbReference type="InterPro" id="IPR055431">
    <property type="entry name" value="RsgI_M"/>
</dbReference>
<comment type="subcellular location">
    <subcellularLocation>
        <location evidence="1">Cell membrane</location>
        <topology evidence="1">Single-pass membrane protein</topology>
    </subcellularLocation>
</comment>
<dbReference type="EMBL" id="AMEZ01000022">
    <property type="protein sequence ID" value="EKY28650.1"/>
    <property type="molecule type" value="Genomic_DNA"/>
</dbReference>
<evidence type="ECO:0000313" key="8">
    <source>
        <dbReference type="EMBL" id="EKY28650.1"/>
    </source>
</evidence>
<evidence type="ECO:0000256" key="2">
    <source>
        <dbReference type="ARBA" id="ARBA00022475"/>
    </source>
</evidence>
<dbReference type="AlphaFoldDB" id="L1QLP8"/>
<dbReference type="Proteomes" id="UP000010420">
    <property type="component" value="Unassembled WGS sequence"/>
</dbReference>
<keyword evidence="5 6" id="KW-0472">Membrane</keyword>
<dbReference type="STRING" id="545697.HMPREF0216_00703"/>
<keyword evidence="2" id="KW-1003">Cell membrane</keyword>
<keyword evidence="9" id="KW-1185">Reference proteome</keyword>
<dbReference type="PROSITE" id="PS51849">
    <property type="entry name" value="RSGI_N"/>
    <property type="match status" value="1"/>
</dbReference>
<dbReference type="InterPro" id="IPR024449">
    <property type="entry name" value="Anti-sigma_RsgI_N"/>
</dbReference>